<dbReference type="EMBL" id="BARV01026240">
    <property type="protein sequence ID" value="GAI38688.1"/>
    <property type="molecule type" value="Genomic_DNA"/>
</dbReference>
<protein>
    <submittedName>
        <fullName evidence="1">Uncharacterized protein</fullName>
    </submittedName>
</protein>
<name>X1N529_9ZZZZ</name>
<organism evidence="1">
    <name type="scientific">marine sediment metagenome</name>
    <dbReference type="NCBI Taxonomy" id="412755"/>
    <lineage>
        <taxon>unclassified sequences</taxon>
        <taxon>metagenomes</taxon>
        <taxon>ecological metagenomes</taxon>
    </lineage>
</organism>
<sequence>MKNYKLKVIVGDNINIYEIKNVKLNTNLQGKYYVFYDKDEEPIAYYPIRYTIITKLR</sequence>
<accession>X1N529</accession>
<reference evidence="1" key="1">
    <citation type="journal article" date="2014" name="Front. Microbiol.">
        <title>High frequency of phylogenetically diverse reductive dehalogenase-homologous genes in deep subseafloor sedimentary metagenomes.</title>
        <authorList>
            <person name="Kawai M."/>
            <person name="Futagami T."/>
            <person name="Toyoda A."/>
            <person name="Takaki Y."/>
            <person name="Nishi S."/>
            <person name="Hori S."/>
            <person name="Arai W."/>
            <person name="Tsubouchi T."/>
            <person name="Morono Y."/>
            <person name="Uchiyama I."/>
            <person name="Ito T."/>
            <person name="Fujiyama A."/>
            <person name="Inagaki F."/>
            <person name="Takami H."/>
        </authorList>
    </citation>
    <scope>NUCLEOTIDE SEQUENCE</scope>
    <source>
        <strain evidence="1">Expedition CK06-06</strain>
    </source>
</reference>
<proteinExistence type="predicted"/>
<comment type="caution">
    <text evidence="1">The sequence shown here is derived from an EMBL/GenBank/DDBJ whole genome shotgun (WGS) entry which is preliminary data.</text>
</comment>
<evidence type="ECO:0000313" key="1">
    <source>
        <dbReference type="EMBL" id="GAI38688.1"/>
    </source>
</evidence>
<dbReference type="AlphaFoldDB" id="X1N529"/>
<gene>
    <name evidence="1" type="ORF">S06H3_42439</name>
</gene>